<dbReference type="Proteomes" id="UP000198672">
    <property type="component" value="Unassembled WGS sequence"/>
</dbReference>
<evidence type="ECO:0000259" key="12">
    <source>
        <dbReference type="Pfam" id="PF08546"/>
    </source>
</evidence>
<dbReference type="EMBL" id="FNOW01000021">
    <property type="protein sequence ID" value="SDX94938.1"/>
    <property type="molecule type" value="Genomic_DNA"/>
</dbReference>
<evidence type="ECO:0000256" key="3">
    <source>
        <dbReference type="ARBA" id="ARBA00013014"/>
    </source>
</evidence>
<dbReference type="Pfam" id="PF08546">
    <property type="entry name" value="ApbA_C"/>
    <property type="match status" value="1"/>
</dbReference>
<dbReference type="InterPro" id="IPR003710">
    <property type="entry name" value="ApbA"/>
</dbReference>
<dbReference type="SUPFAM" id="SSF48179">
    <property type="entry name" value="6-phosphogluconate dehydrogenase C-terminal domain-like"/>
    <property type="match status" value="1"/>
</dbReference>
<sequence length="342" mass="37221">MIRCSFGCMIGQNALLNWLPSSAHLAVIIMSASASTPLSFTIFGTGALGGFYGSRLLKSGATVRFIAHRDVDWIREHGLRVDSPLGDQLHHPVEVYAASDPIPRSDVVCIALKTTQNAHLPALLAPLVDTGTVILNWQNGLTLEQELAEHFPQAVVIAGLCFLCSNKIGPGHIAHLDYGRISLAAQDAQGVAWLPRLQAAFAAAQIETDVQPSLLAARWRKLAWNIPFNGLSVLLNQNTDMLMADPEARALAEQLMHEVAAGAAACGVPFEADFIPKLLATTERMAPYAPSMRLDFLAKRELEIDYLYRRPLREATRQGVSMPTVALLASQLRSLDRANRCV</sequence>
<comment type="pathway">
    <text evidence="1 10">Cofactor biosynthesis; (R)-pantothenate biosynthesis; (R)-pantoate from 3-methyl-2-oxobutanoate: step 2/2.</text>
</comment>
<reference evidence="14" key="1">
    <citation type="submission" date="2016-10" db="EMBL/GenBank/DDBJ databases">
        <authorList>
            <person name="Varghese N."/>
            <person name="Submissions S."/>
        </authorList>
    </citation>
    <scope>NUCLEOTIDE SEQUENCE [LARGE SCALE GENOMIC DNA]</scope>
    <source>
        <strain evidence="14">DSM 173</strain>
    </source>
</reference>
<evidence type="ECO:0000256" key="8">
    <source>
        <dbReference type="ARBA" id="ARBA00032024"/>
    </source>
</evidence>
<dbReference type="EC" id="1.1.1.169" evidence="3 10"/>
<dbReference type="InterPro" id="IPR013332">
    <property type="entry name" value="KPR_N"/>
</dbReference>
<dbReference type="InterPro" id="IPR013328">
    <property type="entry name" value="6PGD_dom2"/>
</dbReference>
<dbReference type="GO" id="GO:0005737">
    <property type="term" value="C:cytoplasm"/>
    <property type="evidence" value="ECO:0007669"/>
    <property type="project" value="TreeGrafter"/>
</dbReference>
<dbReference type="UniPathway" id="UPA00028">
    <property type="reaction ID" value="UER00004"/>
</dbReference>
<proteinExistence type="inferred from homology"/>
<evidence type="ECO:0000256" key="6">
    <source>
        <dbReference type="ARBA" id="ARBA00022857"/>
    </source>
</evidence>
<dbReference type="AlphaFoldDB" id="A0A1H3FX38"/>
<protein>
    <recommendedName>
        <fullName evidence="4 10">2-dehydropantoate 2-reductase</fullName>
        <ecNumber evidence="3 10">1.1.1.169</ecNumber>
    </recommendedName>
    <alternativeName>
        <fullName evidence="8 10">Ketopantoate reductase</fullName>
    </alternativeName>
</protein>
<gene>
    <name evidence="13" type="ORF">SAMN05421644_12111</name>
</gene>
<organism evidence="13 14">
    <name type="scientific">Allochromatium warmingii</name>
    <name type="common">Chromatium warmingii</name>
    <dbReference type="NCBI Taxonomy" id="61595"/>
    <lineage>
        <taxon>Bacteria</taxon>
        <taxon>Pseudomonadati</taxon>
        <taxon>Pseudomonadota</taxon>
        <taxon>Gammaproteobacteria</taxon>
        <taxon>Chromatiales</taxon>
        <taxon>Chromatiaceae</taxon>
        <taxon>Allochromatium</taxon>
    </lineage>
</organism>
<dbReference type="Gene3D" id="1.10.1040.10">
    <property type="entry name" value="N-(1-d-carboxylethyl)-l-norvaline Dehydrogenase, domain 2"/>
    <property type="match status" value="1"/>
</dbReference>
<dbReference type="InterPro" id="IPR013752">
    <property type="entry name" value="KPA_reductase"/>
</dbReference>
<evidence type="ECO:0000259" key="11">
    <source>
        <dbReference type="Pfam" id="PF02558"/>
    </source>
</evidence>
<dbReference type="InterPro" id="IPR051402">
    <property type="entry name" value="KPR-Related"/>
</dbReference>
<evidence type="ECO:0000256" key="2">
    <source>
        <dbReference type="ARBA" id="ARBA00007870"/>
    </source>
</evidence>
<dbReference type="SUPFAM" id="SSF51735">
    <property type="entry name" value="NAD(P)-binding Rossmann-fold domains"/>
    <property type="match status" value="1"/>
</dbReference>
<comment type="similarity">
    <text evidence="2 10">Belongs to the ketopantoate reductase family.</text>
</comment>
<keyword evidence="6 10" id="KW-0521">NADP</keyword>
<name>A0A1H3FX38_ALLWA</name>
<dbReference type="InterPro" id="IPR036291">
    <property type="entry name" value="NAD(P)-bd_dom_sf"/>
</dbReference>
<evidence type="ECO:0000256" key="1">
    <source>
        <dbReference type="ARBA" id="ARBA00004994"/>
    </source>
</evidence>
<evidence type="ECO:0000256" key="10">
    <source>
        <dbReference type="RuleBase" id="RU362068"/>
    </source>
</evidence>
<evidence type="ECO:0000256" key="4">
    <source>
        <dbReference type="ARBA" id="ARBA00019465"/>
    </source>
</evidence>
<evidence type="ECO:0000256" key="7">
    <source>
        <dbReference type="ARBA" id="ARBA00023002"/>
    </source>
</evidence>
<dbReference type="GO" id="GO:0008677">
    <property type="term" value="F:2-dehydropantoate 2-reductase activity"/>
    <property type="evidence" value="ECO:0007669"/>
    <property type="project" value="UniProtKB-EC"/>
</dbReference>
<keyword evidence="14" id="KW-1185">Reference proteome</keyword>
<dbReference type="Pfam" id="PF02558">
    <property type="entry name" value="ApbA"/>
    <property type="match status" value="1"/>
</dbReference>
<keyword evidence="5 10" id="KW-0566">Pantothenate biosynthesis</keyword>
<evidence type="ECO:0000256" key="5">
    <source>
        <dbReference type="ARBA" id="ARBA00022655"/>
    </source>
</evidence>
<dbReference type="NCBIfam" id="TIGR00745">
    <property type="entry name" value="apbA_panE"/>
    <property type="match status" value="1"/>
</dbReference>
<dbReference type="Gene3D" id="3.40.50.720">
    <property type="entry name" value="NAD(P)-binding Rossmann-like Domain"/>
    <property type="match status" value="1"/>
</dbReference>
<dbReference type="GO" id="GO:0015940">
    <property type="term" value="P:pantothenate biosynthetic process"/>
    <property type="evidence" value="ECO:0007669"/>
    <property type="project" value="UniProtKB-UniPathway"/>
</dbReference>
<dbReference type="STRING" id="61595.SAMN05421644_12111"/>
<keyword evidence="7 10" id="KW-0560">Oxidoreductase</keyword>
<feature type="domain" description="Ketopantoate reductase N-terminal" evidence="11">
    <location>
        <begin position="41"/>
        <end position="185"/>
    </location>
</feature>
<dbReference type="PANTHER" id="PTHR21708:SF26">
    <property type="entry name" value="2-DEHYDROPANTOATE 2-REDUCTASE"/>
    <property type="match status" value="1"/>
</dbReference>
<dbReference type="InterPro" id="IPR008927">
    <property type="entry name" value="6-PGluconate_DH-like_C_sf"/>
</dbReference>
<evidence type="ECO:0000313" key="14">
    <source>
        <dbReference type="Proteomes" id="UP000198672"/>
    </source>
</evidence>
<accession>A0A1H3FX38</accession>
<evidence type="ECO:0000313" key="13">
    <source>
        <dbReference type="EMBL" id="SDX94938.1"/>
    </source>
</evidence>
<comment type="function">
    <text evidence="10">Catalyzes the NADPH-dependent reduction of ketopantoate into pantoic acid.</text>
</comment>
<feature type="domain" description="Ketopantoate reductase C-terminal" evidence="12">
    <location>
        <begin position="215"/>
        <end position="334"/>
    </location>
</feature>
<dbReference type="PANTHER" id="PTHR21708">
    <property type="entry name" value="PROBABLE 2-DEHYDROPANTOATE 2-REDUCTASE"/>
    <property type="match status" value="1"/>
</dbReference>
<evidence type="ECO:0000256" key="9">
    <source>
        <dbReference type="ARBA" id="ARBA00048793"/>
    </source>
</evidence>
<dbReference type="FunFam" id="1.10.1040.10:FF:000017">
    <property type="entry name" value="2-dehydropantoate 2-reductase"/>
    <property type="match status" value="1"/>
</dbReference>
<comment type="catalytic activity">
    <reaction evidence="9 10">
        <text>(R)-pantoate + NADP(+) = 2-dehydropantoate + NADPH + H(+)</text>
        <dbReference type="Rhea" id="RHEA:16233"/>
        <dbReference type="ChEBI" id="CHEBI:11561"/>
        <dbReference type="ChEBI" id="CHEBI:15378"/>
        <dbReference type="ChEBI" id="CHEBI:15980"/>
        <dbReference type="ChEBI" id="CHEBI:57783"/>
        <dbReference type="ChEBI" id="CHEBI:58349"/>
        <dbReference type="EC" id="1.1.1.169"/>
    </reaction>
</comment>